<dbReference type="InterPro" id="IPR025714">
    <property type="entry name" value="Methyltranfer_dom"/>
</dbReference>
<evidence type="ECO:0000259" key="3">
    <source>
        <dbReference type="PROSITE" id="PS50075"/>
    </source>
</evidence>
<evidence type="ECO:0000256" key="1">
    <source>
        <dbReference type="ARBA" id="ARBA00001957"/>
    </source>
</evidence>
<dbReference type="CDD" id="cd02440">
    <property type="entry name" value="AdoMet_MTases"/>
    <property type="match status" value="1"/>
</dbReference>
<evidence type="ECO:0000313" key="5">
    <source>
        <dbReference type="Proteomes" id="UP000812277"/>
    </source>
</evidence>
<dbReference type="Gene3D" id="1.10.1200.10">
    <property type="entry name" value="ACP-like"/>
    <property type="match status" value="1"/>
</dbReference>
<dbReference type="Pfam" id="PF13193">
    <property type="entry name" value="AMP-binding_C"/>
    <property type="match status" value="1"/>
</dbReference>
<dbReference type="InterPro" id="IPR025110">
    <property type="entry name" value="AMP-bd_C"/>
</dbReference>
<dbReference type="Gene3D" id="3.40.50.150">
    <property type="entry name" value="Vaccinia Virus protein VP39"/>
    <property type="match status" value="1"/>
</dbReference>
<dbReference type="SUPFAM" id="SSF53335">
    <property type="entry name" value="S-adenosyl-L-methionine-dependent methyltransferases"/>
    <property type="match status" value="1"/>
</dbReference>
<dbReference type="PANTHER" id="PTHR45527">
    <property type="entry name" value="NONRIBOSOMAL PEPTIDE SYNTHETASE"/>
    <property type="match status" value="1"/>
</dbReference>
<comment type="cofactor">
    <cofactor evidence="1">
        <name>pantetheine 4'-phosphate</name>
        <dbReference type="ChEBI" id="CHEBI:47942"/>
    </cofactor>
</comment>
<evidence type="ECO:0000256" key="2">
    <source>
        <dbReference type="ARBA" id="ARBA00022737"/>
    </source>
</evidence>
<dbReference type="InterPro" id="IPR042099">
    <property type="entry name" value="ANL_N_sf"/>
</dbReference>
<dbReference type="PROSITE" id="PS50075">
    <property type="entry name" value="CARRIER"/>
    <property type="match status" value="1"/>
</dbReference>
<sequence>MVDQITKNMLALSRELEGERQFWTDKLQGNWHIGKFPEDFNRPGTEPLVETRLYPFPEPIAEKIGFITKQSDQWLFIFLMAGVGYLLSRYNEQSDVLFGMPPARNEAFVFNPVLPFRIVVNSEKSFRELLASVKEEVTHANGHDAFPIDQLRKWLQQDGGDRLQFHIIAGIDSIHDTDRIEAAAYDCVITISSSGPLTLCVKYNANRYDRVTIDRIADQLFYFYSQTVHAPDRLIGEMQLLDEPEMVHLLEKLNETEQYYPDTTIIELFQKQVQKTPSKTALYFEDKEMSYRELDERSNGIARYLIAEHRIGPGQYAGILLDNSIDQIIAILGVMKSGAAYVPIDSNLPFERMKLIIADTCMRVLLSQKKYVRETNALQWECQDLKGCLYLDSSNIYEERESVHNTLMNKELWEYIGDTADDDIAAGGWVNSYTGLLFSPEEMDEYSENTLVKLQPLLHKSAKLLELGCASGLTMFKLAPYVQFYCGTDLSGVIIEKGIRQAEERQINNVELICLAAHELDELEHEGFDVVILNSVVQSFHGHNYLRQVLGKALSKLGDKGTIFLGDIMDQERKDELLQSLAAFKAEYPECPTKTDFSEELFLAKDFIRDWAADYPEIINVSFSTKEHTIANELTRFRYDAVIEVDKSASRLSTDQPAKTKFQHDLRQLSLYSSDRLHLDYNREDLAYLIYTSGTTGIPKGAMITNGGLVNYVSWANKTYAGGREADFPLYSSISFDLTVTSIFCPLTTGSSIVIYNGEDRALLLEKIIRDDRVDIIKLTPTHLKLIRRLPLNDHHRLKSIIVGGENLTSSLAEAVYNQFGGKISIFNEYGPTETVVGCMIHLFQPGSGREYVPIGVPADNVQLYVLDNQLRPVPYGVVGELYISGDGVAKGYWNRSELTKEKFLPNPFRLGKTMYRTGDLVKRLFNGELECLGRIDHQEKIRGFRIELGEIEAQLMKLQPIREAVVIAKEEEEEDEKYLCAYLVVRSEVTAEWIREQLSRTLPFYMIPSFFVVMEQLPVTSNGKIDRSRLPNAAGRRANDNFKPLETLTEKRLAALWESVLRQRDVGRSDHFFHMGGHSLKATSLMSAIYKEFHVELPLRDIFNHPVLERMAQRIEEADRRTYTAIPKADNRAYYPLSSAQKRLAYIHQMDRNSTNYNMPGALWAEGNLDLQKLGSAFQQLIERHETLRTSIVWENGGPVQVIHPTVDFTIEVREIEETRVEDHIAAFVRPFELGKAPLLRVEVAKVSDARYLLLLDMHHLISDGVSMQVLVDEFSRLYKGADLPALPIQYKDYAVWQQKLLQGAEMRKQEAYWLQTFSGEVSVLNLPTDYPRPKVQRFEGEAIRFHADKKLTDRLQAIGAEHGATLYMVLLAAFTIMLSRYSGQEDVIVGTPIAGRKHGDIESLIGMFVGTLALRNFPNKELPFRTYLQDVKERTLGAFEHPDYPFEELVEKLDIRRDLSRNPLFDVMFALQNMDVTQENIEQLLFKPYEGGSTVAKFDLTLNGVETDYGLSFSLEYCTALFAGTTAERMAEQYLFVLNQLADYPDCELGELTLLSEEERERLAVFNRTEAPYPKEKTIHSLFEEQVKRTPERTALVYGEECLSYAELNARSNRLARRLREQGVGPDELVGIAAERSTEMIVAILGVLKAGGAYVPIDPSYPEERIRYTLEDAEAKLVLTQTDLAEKFAGITESLLVLERALLEEGDGTDLPEAAGAEHLAYVIYTSGSTGRPKGVLIEHRSLVNLSEWHRQFYRVTEADVAATYASFAFDASVWEVFPYLIAGASVCIVPEEIRLEMKELTEFYRKREIT</sequence>
<organism evidence="4 5">
    <name type="scientific">Paenibacillus oenotherae</name>
    <dbReference type="NCBI Taxonomy" id="1435645"/>
    <lineage>
        <taxon>Bacteria</taxon>
        <taxon>Bacillati</taxon>
        <taxon>Bacillota</taxon>
        <taxon>Bacilli</taxon>
        <taxon>Bacillales</taxon>
        <taxon>Paenibacillaceae</taxon>
        <taxon>Paenibacillus</taxon>
    </lineage>
</organism>
<dbReference type="Proteomes" id="UP000812277">
    <property type="component" value="Unassembled WGS sequence"/>
</dbReference>
<dbReference type="Pfam" id="PF00501">
    <property type="entry name" value="AMP-binding"/>
    <property type="match status" value="3"/>
</dbReference>
<proteinExistence type="predicted"/>
<protein>
    <submittedName>
        <fullName evidence="4">AMP-binding protein</fullName>
    </submittedName>
</protein>
<dbReference type="RefSeq" id="WP_219875216.1">
    <property type="nucleotide sequence ID" value="NZ_JAHZIJ010000034.1"/>
</dbReference>
<reference evidence="4 5" key="1">
    <citation type="submission" date="2021-07" db="EMBL/GenBank/DDBJ databases">
        <title>Paenibacillus radiodurans sp. nov., isolated from the southeastern edge of Tengger Desert.</title>
        <authorList>
            <person name="Zhang G."/>
        </authorList>
    </citation>
    <scope>NUCLEOTIDE SEQUENCE [LARGE SCALE GENOMIC DNA]</scope>
    <source>
        <strain evidence="4 5">DT7-4</strain>
    </source>
</reference>
<feature type="domain" description="Carrier" evidence="3">
    <location>
        <begin position="1045"/>
        <end position="1120"/>
    </location>
</feature>
<keyword evidence="2" id="KW-0677">Repeat</keyword>
<dbReference type="InterPro" id="IPR029063">
    <property type="entry name" value="SAM-dependent_MTases_sf"/>
</dbReference>
<accession>A0ABS7DD09</accession>
<dbReference type="Gene3D" id="3.30.559.10">
    <property type="entry name" value="Chloramphenicol acetyltransferase-like domain"/>
    <property type="match status" value="1"/>
</dbReference>
<dbReference type="PROSITE" id="PS00455">
    <property type="entry name" value="AMP_BINDING"/>
    <property type="match status" value="2"/>
</dbReference>
<dbReference type="InterPro" id="IPR023213">
    <property type="entry name" value="CAT-like_dom_sf"/>
</dbReference>
<evidence type="ECO:0000313" key="4">
    <source>
        <dbReference type="EMBL" id="MBW7477832.1"/>
    </source>
</evidence>
<dbReference type="Gene3D" id="3.40.50.980">
    <property type="match status" value="4"/>
</dbReference>
<dbReference type="EMBL" id="JAHZIJ010000034">
    <property type="protein sequence ID" value="MBW7477832.1"/>
    <property type="molecule type" value="Genomic_DNA"/>
</dbReference>
<dbReference type="SUPFAM" id="SSF47336">
    <property type="entry name" value="ACP-like"/>
    <property type="match status" value="1"/>
</dbReference>
<keyword evidence="5" id="KW-1185">Reference proteome</keyword>
<dbReference type="Gene3D" id="3.40.50.12780">
    <property type="entry name" value="N-terminal domain of ligase-like"/>
    <property type="match status" value="1"/>
</dbReference>
<dbReference type="SUPFAM" id="SSF56801">
    <property type="entry name" value="Acetyl-CoA synthetase-like"/>
    <property type="match status" value="2"/>
</dbReference>
<comment type="caution">
    <text evidence="4">The sequence shown here is derived from an EMBL/GenBank/DDBJ whole genome shotgun (WGS) entry which is preliminary data.</text>
</comment>
<dbReference type="Gene3D" id="3.30.559.30">
    <property type="entry name" value="Nonribosomal peptide synthetase, condensation domain"/>
    <property type="match status" value="2"/>
</dbReference>
<dbReference type="InterPro" id="IPR001242">
    <property type="entry name" value="Condensation_dom"/>
</dbReference>
<dbReference type="CDD" id="cd19531">
    <property type="entry name" value="LCL_NRPS-like"/>
    <property type="match status" value="1"/>
</dbReference>
<gene>
    <name evidence="4" type="ORF">K0T92_24275</name>
</gene>
<dbReference type="Gene3D" id="3.30.300.30">
    <property type="match status" value="1"/>
</dbReference>
<dbReference type="InterPro" id="IPR036736">
    <property type="entry name" value="ACP-like_sf"/>
</dbReference>
<dbReference type="InterPro" id="IPR009081">
    <property type="entry name" value="PP-bd_ACP"/>
</dbReference>
<dbReference type="SUPFAM" id="SSF52777">
    <property type="entry name" value="CoA-dependent acyltransferases"/>
    <property type="match status" value="3"/>
</dbReference>
<dbReference type="InterPro" id="IPR045851">
    <property type="entry name" value="AMP-bd_C_sf"/>
</dbReference>
<dbReference type="Pfam" id="PF00668">
    <property type="entry name" value="Condensation"/>
    <property type="match status" value="2"/>
</dbReference>
<dbReference type="Pfam" id="PF13847">
    <property type="entry name" value="Methyltransf_31"/>
    <property type="match status" value="1"/>
</dbReference>
<dbReference type="PANTHER" id="PTHR45527:SF1">
    <property type="entry name" value="FATTY ACID SYNTHASE"/>
    <property type="match status" value="1"/>
</dbReference>
<feature type="non-terminal residue" evidence="4">
    <location>
        <position position="1813"/>
    </location>
</feature>
<name>A0ABS7DD09_9BACL</name>
<dbReference type="Pfam" id="PF00550">
    <property type="entry name" value="PP-binding"/>
    <property type="match status" value="1"/>
</dbReference>
<dbReference type="InterPro" id="IPR020845">
    <property type="entry name" value="AMP-binding_CS"/>
</dbReference>
<dbReference type="InterPro" id="IPR000873">
    <property type="entry name" value="AMP-dep_synth/lig_dom"/>
</dbReference>